<dbReference type="InterPro" id="IPR029470">
    <property type="entry name" value="PDDEXK_4"/>
</dbReference>
<dbReference type="Proteomes" id="UP000199230">
    <property type="component" value="Unassembled WGS sequence"/>
</dbReference>
<dbReference type="Pfam" id="PF14281">
    <property type="entry name" value="PDDEXK_4"/>
    <property type="match status" value="1"/>
</dbReference>
<evidence type="ECO:0000313" key="2">
    <source>
        <dbReference type="Proteomes" id="UP000199230"/>
    </source>
</evidence>
<keyword evidence="2" id="KW-1185">Reference proteome</keyword>
<evidence type="ECO:0000313" key="1">
    <source>
        <dbReference type="EMBL" id="SDZ23481.1"/>
    </source>
</evidence>
<protein>
    <submittedName>
        <fullName evidence="1">PD-(D/E)XK nuclease superfamily protein</fullName>
    </submittedName>
</protein>
<dbReference type="RefSeq" id="WP_093315635.1">
    <property type="nucleotide sequence ID" value="NZ_FNPV01000017.1"/>
</dbReference>
<dbReference type="EMBL" id="FNPV01000017">
    <property type="protein sequence ID" value="SDZ23481.1"/>
    <property type="molecule type" value="Genomic_DNA"/>
</dbReference>
<organism evidence="1 2">
    <name type="scientific">Tindallia californiensis</name>
    <dbReference type="NCBI Taxonomy" id="159292"/>
    <lineage>
        <taxon>Bacteria</taxon>
        <taxon>Bacillati</taxon>
        <taxon>Bacillota</taxon>
        <taxon>Clostridia</taxon>
        <taxon>Peptostreptococcales</taxon>
        <taxon>Tindalliaceae</taxon>
        <taxon>Tindallia</taxon>
    </lineage>
</organism>
<dbReference type="STRING" id="159292.SAMN05192546_1175"/>
<name>A0A1H3RDZ5_9FIRM</name>
<reference evidence="1 2" key="1">
    <citation type="submission" date="2016-10" db="EMBL/GenBank/DDBJ databases">
        <authorList>
            <person name="de Groot N.N."/>
        </authorList>
    </citation>
    <scope>NUCLEOTIDE SEQUENCE [LARGE SCALE GENOMIC DNA]</scope>
    <source>
        <strain evidence="1 2">APO</strain>
    </source>
</reference>
<sequence length="363" mass="42920">MKPNIFNYATSELSQDAVLCWMLDWANFDNKIMSDFAKDFIRLILELHQYEDQDLDNLEKVEIKRQYKNIDILVLLHFSSSIIPIIIEDKTYTKTHSNQLKRYYEFILKDQEGKSAIRKPLGIYYKTGFIYDNEMKEVEERGYKVIGKVEMLDLMKQYTGQAGSDILKDYYQHISRLADWESQLSAIIQENKTEKTADLLRTPEGQWMFMREIFRNYEEGVLYNGTNPNGSPWTQYRIIPYNSCKELPDAIFYRVDNRKEGYYIAIRQYLKIDKKSPEYNSLLEAKKERLERLKGCFDRTLKILGANTKEILECGKISKSGNFESEIGVFFINEKNTLSKVIEIIPKFNEAFKQEIEKTFNHQ</sequence>
<proteinExistence type="predicted"/>
<accession>A0A1H3RDZ5</accession>
<dbReference type="OrthoDB" id="6796607at2"/>
<gene>
    <name evidence="1" type="ORF">SAMN05192546_1175</name>
</gene>
<dbReference type="AlphaFoldDB" id="A0A1H3RDZ5"/>